<dbReference type="RefSeq" id="WP_191187930.1">
    <property type="nucleotide sequence ID" value="NZ_JACWMY010000002.1"/>
</dbReference>
<feature type="chain" id="PRO_5045795610" evidence="2">
    <location>
        <begin position="20"/>
        <end position="178"/>
    </location>
</feature>
<name>A0ABR7WLU1_9SPHI</name>
<protein>
    <submittedName>
        <fullName evidence="4">Outer membrane beta-barrel protein</fullName>
    </submittedName>
</protein>
<accession>A0ABR7WLU1</accession>
<organism evidence="4 5">
    <name type="scientific">Mucilaginibacter pankratovii</name>
    <dbReference type="NCBI Taxonomy" id="2772110"/>
    <lineage>
        <taxon>Bacteria</taxon>
        <taxon>Pseudomonadati</taxon>
        <taxon>Bacteroidota</taxon>
        <taxon>Sphingobacteriia</taxon>
        <taxon>Sphingobacteriales</taxon>
        <taxon>Sphingobacteriaceae</taxon>
        <taxon>Mucilaginibacter</taxon>
    </lineage>
</organism>
<evidence type="ECO:0000256" key="2">
    <source>
        <dbReference type="SAM" id="SignalP"/>
    </source>
</evidence>
<dbReference type="Proteomes" id="UP000606600">
    <property type="component" value="Unassembled WGS sequence"/>
</dbReference>
<dbReference type="EMBL" id="JACWMY010000002">
    <property type="protein sequence ID" value="MBD1363275.1"/>
    <property type="molecule type" value="Genomic_DNA"/>
</dbReference>
<evidence type="ECO:0000313" key="5">
    <source>
        <dbReference type="Proteomes" id="UP000606600"/>
    </source>
</evidence>
<proteinExistence type="predicted"/>
<keyword evidence="1 2" id="KW-0732">Signal</keyword>
<dbReference type="Pfam" id="PF13505">
    <property type="entry name" value="OMP_b-brl"/>
    <property type="match status" value="1"/>
</dbReference>
<dbReference type="InterPro" id="IPR011250">
    <property type="entry name" value="OMP/PagP_B-barrel"/>
</dbReference>
<evidence type="ECO:0000259" key="3">
    <source>
        <dbReference type="Pfam" id="PF13505"/>
    </source>
</evidence>
<dbReference type="SUPFAM" id="SSF56925">
    <property type="entry name" value="OMPA-like"/>
    <property type="match status" value="1"/>
</dbReference>
<evidence type="ECO:0000256" key="1">
    <source>
        <dbReference type="ARBA" id="ARBA00022729"/>
    </source>
</evidence>
<evidence type="ECO:0000313" key="4">
    <source>
        <dbReference type="EMBL" id="MBD1363275.1"/>
    </source>
</evidence>
<keyword evidence="5" id="KW-1185">Reference proteome</keyword>
<dbReference type="InterPro" id="IPR027385">
    <property type="entry name" value="Beta-barrel_OMP"/>
</dbReference>
<feature type="domain" description="Outer membrane protein beta-barrel" evidence="3">
    <location>
        <begin position="9"/>
        <end position="157"/>
    </location>
</feature>
<gene>
    <name evidence="4" type="ORF">IDJ77_05565</name>
</gene>
<reference evidence="4 5" key="1">
    <citation type="submission" date="2020-09" db="EMBL/GenBank/DDBJ databases">
        <title>Novel species of Mucilaginibacter isolated from a glacier on the Tibetan Plateau.</title>
        <authorList>
            <person name="Liu Q."/>
            <person name="Xin Y.-H."/>
        </authorList>
    </citation>
    <scope>NUCLEOTIDE SEQUENCE [LARGE SCALE GENOMIC DNA]</scope>
    <source>
        <strain evidence="4 5">ZT4R22</strain>
    </source>
</reference>
<dbReference type="Gene3D" id="2.40.160.20">
    <property type="match status" value="1"/>
</dbReference>
<comment type="caution">
    <text evidence="4">The sequence shown here is derived from an EMBL/GenBank/DDBJ whole genome shotgun (WGS) entry which is preliminary data.</text>
</comment>
<feature type="signal peptide" evidence="2">
    <location>
        <begin position="1"/>
        <end position="19"/>
    </location>
</feature>
<sequence length="178" mass="18703">MKKLLLFSMFLAFALTAKSQSEAYKSFKVDIGFGYAIPAQSAGTKGGVTFTIQPHYRVSDDLALGLRLEGAALAYQTSGDDTKVSVLASYSGTAEYYLADGGIRPFIGAGAGFFTRASIDVGSGSTTVTVPSATKFGFFPTVGIEAGHFRLAADYNILPDKGGYLAFKIGFFLGGGKK</sequence>